<sequence length="120" mass="13282">MGTSVRRQTGGTKTRRGEDESPRPPCLYSPYPARTWQLPSDTQLVFPAVNVGSVRPQSSGVFLFLSLSLSHSLSPPGMLPAGQEWAVARMRSGSRDDVGTWKTVAWQFEKKKTPVDVHRV</sequence>
<comment type="caution">
    <text evidence="2">The sequence shown here is derived from an EMBL/GenBank/DDBJ whole genome shotgun (WGS) entry which is preliminary data.</text>
</comment>
<accession>A0A6A4S673</accession>
<protein>
    <submittedName>
        <fullName evidence="2">Uncharacterized protein</fullName>
    </submittedName>
</protein>
<feature type="region of interest" description="Disordered" evidence="1">
    <location>
        <begin position="1"/>
        <end position="27"/>
    </location>
</feature>
<dbReference type="AlphaFoldDB" id="A0A6A4S673"/>
<proteinExistence type="predicted"/>
<evidence type="ECO:0000256" key="1">
    <source>
        <dbReference type="SAM" id="MobiDB-lite"/>
    </source>
</evidence>
<organism evidence="2 3">
    <name type="scientific">Scophthalmus maximus</name>
    <name type="common">Turbot</name>
    <name type="synonym">Psetta maxima</name>
    <dbReference type="NCBI Taxonomy" id="52904"/>
    <lineage>
        <taxon>Eukaryota</taxon>
        <taxon>Metazoa</taxon>
        <taxon>Chordata</taxon>
        <taxon>Craniata</taxon>
        <taxon>Vertebrata</taxon>
        <taxon>Euteleostomi</taxon>
        <taxon>Actinopterygii</taxon>
        <taxon>Neopterygii</taxon>
        <taxon>Teleostei</taxon>
        <taxon>Neoteleostei</taxon>
        <taxon>Acanthomorphata</taxon>
        <taxon>Carangaria</taxon>
        <taxon>Pleuronectiformes</taxon>
        <taxon>Pleuronectoidei</taxon>
        <taxon>Scophthalmidae</taxon>
        <taxon>Scophthalmus</taxon>
    </lineage>
</organism>
<feature type="compositionally biased region" description="Low complexity" evidence="1">
    <location>
        <begin position="1"/>
        <end position="12"/>
    </location>
</feature>
<evidence type="ECO:0000313" key="2">
    <source>
        <dbReference type="EMBL" id="KAF0026054.1"/>
    </source>
</evidence>
<name>A0A6A4S673_SCOMX</name>
<gene>
    <name evidence="2" type="ORF">F2P81_020791</name>
</gene>
<reference evidence="2 3" key="1">
    <citation type="submission" date="2019-06" db="EMBL/GenBank/DDBJ databases">
        <title>Draft genomes of female and male turbot (Scophthalmus maximus).</title>
        <authorList>
            <person name="Xu H."/>
            <person name="Xu X.-W."/>
            <person name="Shao C."/>
            <person name="Chen S."/>
        </authorList>
    </citation>
    <scope>NUCLEOTIDE SEQUENCE [LARGE SCALE GENOMIC DNA]</scope>
    <source>
        <strain evidence="2">Ysfricsl-2016a</strain>
        <tissue evidence="2">Blood</tissue>
    </source>
</reference>
<dbReference type="EMBL" id="VEVO01000019">
    <property type="protein sequence ID" value="KAF0026054.1"/>
    <property type="molecule type" value="Genomic_DNA"/>
</dbReference>
<dbReference type="Proteomes" id="UP000438429">
    <property type="component" value="Unassembled WGS sequence"/>
</dbReference>
<evidence type="ECO:0000313" key="3">
    <source>
        <dbReference type="Proteomes" id="UP000438429"/>
    </source>
</evidence>